<dbReference type="Pfam" id="PF00026">
    <property type="entry name" value="Asp"/>
    <property type="match status" value="2"/>
</dbReference>
<dbReference type="GO" id="GO:0004190">
    <property type="term" value="F:aspartic-type endopeptidase activity"/>
    <property type="evidence" value="ECO:0007669"/>
    <property type="project" value="UniProtKB-KW"/>
</dbReference>
<proteinExistence type="inferred from homology"/>
<comment type="caution">
    <text evidence="7">The sequence shown here is derived from an EMBL/GenBank/DDBJ whole genome shotgun (WGS) entry which is preliminary data.</text>
</comment>
<dbReference type="InterPro" id="IPR033121">
    <property type="entry name" value="PEPTIDASE_A1"/>
</dbReference>
<dbReference type="InterPro" id="IPR001969">
    <property type="entry name" value="Aspartic_peptidase_AS"/>
</dbReference>
<accession>A0A8H7XTK9</accession>
<keyword evidence="4" id="KW-0472">Membrane</keyword>
<comment type="similarity">
    <text evidence="1 3">Belongs to the peptidase A1 family.</text>
</comment>
<dbReference type="PRINTS" id="PR00792">
    <property type="entry name" value="PEPSIN"/>
</dbReference>
<keyword evidence="3" id="KW-0645">Protease</keyword>
<dbReference type="AlphaFoldDB" id="A0A8H7XTK9"/>
<name>A0A8H7XTK9_PSICU</name>
<gene>
    <name evidence="7" type="ORF">JR316_009995</name>
</gene>
<feature type="signal peptide" evidence="5">
    <location>
        <begin position="1"/>
        <end position="22"/>
    </location>
</feature>
<keyword evidence="4" id="KW-1133">Transmembrane helix</keyword>
<keyword evidence="2 3" id="KW-0064">Aspartyl protease</keyword>
<dbReference type="PROSITE" id="PS00141">
    <property type="entry name" value="ASP_PROTEASE"/>
    <property type="match status" value="1"/>
</dbReference>
<feature type="chain" id="PRO_5034319062" description="Peptidase A1 domain-containing protein" evidence="5">
    <location>
        <begin position="23"/>
        <end position="471"/>
    </location>
</feature>
<keyword evidence="5" id="KW-0732">Signal</keyword>
<reference evidence="7" key="1">
    <citation type="submission" date="2021-02" db="EMBL/GenBank/DDBJ databases">
        <title>Psilocybe cubensis genome.</title>
        <authorList>
            <person name="Mckernan K.J."/>
            <person name="Crawford S."/>
            <person name="Trippe A."/>
            <person name="Kane L.T."/>
            <person name="Mclaughlin S."/>
        </authorList>
    </citation>
    <scope>NUCLEOTIDE SEQUENCE [LARGE SCALE GENOMIC DNA]</scope>
    <source>
        <strain evidence="7">MGC-MH-2018</strain>
    </source>
</reference>
<evidence type="ECO:0000256" key="1">
    <source>
        <dbReference type="ARBA" id="ARBA00007447"/>
    </source>
</evidence>
<dbReference type="CDD" id="cd05471">
    <property type="entry name" value="pepsin_like"/>
    <property type="match status" value="1"/>
</dbReference>
<keyword evidence="4" id="KW-0812">Transmembrane</keyword>
<feature type="domain" description="Peptidase A1" evidence="6">
    <location>
        <begin position="59"/>
        <end position="396"/>
    </location>
</feature>
<sequence length="471" mass="51321">MAWSFVVLLFFATALIDSAIQALHIPIQGTRASVSNFRRQAGSLRPGTLALVNSGDISYYAEIVLGNQSFRVLVDTGSSDLWVSGSVLKSIDTGKDAAIQYAANKVEGSIKQATLEFAGHVVPDQAFLEIPSNSVNKEGQGILGLGPGSSSFISDQIGLPGGAPALDRIFAQNRSSPNYFTILLGRSDPTDSFNGSITVSEVLEDYKAILNEPKLNITTVPANMIEDQHLQVLLDADGLIGPDGHPIRFESNVTQTENRKQATVVFDCGFTLPQVTRSIAEAIYGKFVGSKFTQLPGLGGVWVLPCEQEVNITFSFGGKLYPIHPLDMSFEPSVVNLTDFQTTSGERGCIGTFQPFTYDRGSNPTYDMVLGMAFMRNVYSLFDYGDFIQNSTLLETAYVQLHSLTDPAEAHADFVSVRLGGVDTTGDRVLKDDNDARKKSIYYVIAIVAVVAILTIAVVVYFWRRRRRGIR</sequence>
<evidence type="ECO:0000256" key="2">
    <source>
        <dbReference type="ARBA" id="ARBA00022750"/>
    </source>
</evidence>
<dbReference type="InterPro" id="IPR034164">
    <property type="entry name" value="Pepsin-like_dom"/>
</dbReference>
<dbReference type="PANTHER" id="PTHR47966:SF51">
    <property type="entry name" value="BETA-SITE APP-CLEAVING ENZYME, ISOFORM A-RELATED"/>
    <property type="match status" value="1"/>
</dbReference>
<evidence type="ECO:0000313" key="7">
    <source>
        <dbReference type="EMBL" id="KAG5165299.1"/>
    </source>
</evidence>
<dbReference type="GO" id="GO:0006508">
    <property type="term" value="P:proteolysis"/>
    <property type="evidence" value="ECO:0007669"/>
    <property type="project" value="UniProtKB-KW"/>
</dbReference>
<dbReference type="OrthoDB" id="15189at2759"/>
<dbReference type="PANTHER" id="PTHR47966">
    <property type="entry name" value="BETA-SITE APP-CLEAVING ENZYME, ISOFORM A-RELATED"/>
    <property type="match status" value="1"/>
</dbReference>
<evidence type="ECO:0000256" key="5">
    <source>
        <dbReference type="SAM" id="SignalP"/>
    </source>
</evidence>
<evidence type="ECO:0000259" key="6">
    <source>
        <dbReference type="PROSITE" id="PS51767"/>
    </source>
</evidence>
<keyword evidence="3" id="KW-0378">Hydrolase</keyword>
<dbReference type="EMBL" id="JAFIQS010000010">
    <property type="protein sequence ID" value="KAG5165299.1"/>
    <property type="molecule type" value="Genomic_DNA"/>
</dbReference>
<dbReference type="PROSITE" id="PS51767">
    <property type="entry name" value="PEPTIDASE_A1"/>
    <property type="match status" value="1"/>
</dbReference>
<dbReference type="SUPFAM" id="SSF50630">
    <property type="entry name" value="Acid proteases"/>
    <property type="match status" value="1"/>
</dbReference>
<dbReference type="InterPro" id="IPR021109">
    <property type="entry name" value="Peptidase_aspartic_dom_sf"/>
</dbReference>
<protein>
    <recommendedName>
        <fullName evidence="6">Peptidase A1 domain-containing protein</fullName>
    </recommendedName>
</protein>
<feature type="transmembrane region" description="Helical" evidence="4">
    <location>
        <begin position="441"/>
        <end position="463"/>
    </location>
</feature>
<evidence type="ECO:0000256" key="4">
    <source>
        <dbReference type="SAM" id="Phobius"/>
    </source>
</evidence>
<evidence type="ECO:0000256" key="3">
    <source>
        <dbReference type="RuleBase" id="RU000454"/>
    </source>
</evidence>
<dbReference type="Gene3D" id="2.40.70.10">
    <property type="entry name" value="Acid Proteases"/>
    <property type="match status" value="2"/>
</dbReference>
<dbReference type="InterPro" id="IPR001461">
    <property type="entry name" value="Aspartic_peptidase_A1"/>
</dbReference>
<organism evidence="7">
    <name type="scientific">Psilocybe cubensis</name>
    <name type="common">Psychedelic mushroom</name>
    <name type="synonym">Stropharia cubensis</name>
    <dbReference type="NCBI Taxonomy" id="181762"/>
    <lineage>
        <taxon>Eukaryota</taxon>
        <taxon>Fungi</taxon>
        <taxon>Dikarya</taxon>
        <taxon>Basidiomycota</taxon>
        <taxon>Agaricomycotina</taxon>
        <taxon>Agaricomycetes</taxon>
        <taxon>Agaricomycetidae</taxon>
        <taxon>Agaricales</taxon>
        <taxon>Agaricineae</taxon>
        <taxon>Strophariaceae</taxon>
        <taxon>Psilocybe</taxon>
    </lineage>
</organism>